<sequence>MALHGESDNFLNRMLFLSFLELWEDNGLIKAQLDDEYQTRIDNFANPATPTKAG</sequence>
<evidence type="ECO:0000313" key="1">
    <source>
        <dbReference type="EMBL" id="CAG8493849.1"/>
    </source>
</evidence>
<dbReference type="EMBL" id="CAJVQB010000525">
    <property type="protein sequence ID" value="CAG8493849.1"/>
    <property type="molecule type" value="Genomic_DNA"/>
</dbReference>
<comment type="caution">
    <text evidence="1">The sequence shown here is derived from an EMBL/GenBank/DDBJ whole genome shotgun (WGS) entry which is preliminary data.</text>
</comment>
<name>A0ABM8W0J4_GIGMA</name>
<gene>
    <name evidence="1" type="ORF">GMARGA_LOCUS1855</name>
</gene>
<organism evidence="1 2">
    <name type="scientific">Gigaspora margarita</name>
    <dbReference type="NCBI Taxonomy" id="4874"/>
    <lineage>
        <taxon>Eukaryota</taxon>
        <taxon>Fungi</taxon>
        <taxon>Fungi incertae sedis</taxon>
        <taxon>Mucoromycota</taxon>
        <taxon>Glomeromycotina</taxon>
        <taxon>Glomeromycetes</taxon>
        <taxon>Diversisporales</taxon>
        <taxon>Gigasporaceae</taxon>
        <taxon>Gigaspora</taxon>
    </lineage>
</organism>
<evidence type="ECO:0000313" key="2">
    <source>
        <dbReference type="Proteomes" id="UP000789901"/>
    </source>
</evidence>
<protein>
    <submittedName>
        <fullName evidence="1">24324_t:CDS:1</fullName>
    </submittedName>
</protein>
<keyword evidence="2" id="KW-1185">Reference proteome</keyword>
<accession>A0ABM8W0J4</accession>
<reference evidence="1 2" key="1">
    <citation type="submission" date="2021-06" db="EMBL/GenBank/DDBJ databases">
        <authorList>
            <person name="Kallberg Y."/>
            <person name="Tangrot J."/>
            <person name="Rosling A."/>
        </authorList>
    </citation>
    <scope>NUCLEOTIDE SEQUENCE [LARGE SCALE GENOMIC DNA]</scope>
    <source>
        <strain evidence="1 2">120-4 pot B 10/14</strain>
    </source>
</reference>
<proteinExistence type="predicted"/>
<dbReference type="Proteomes" id="UP000789901">
    <property type="component" value="Unassembled WGS sequence"/>
</dbReference>